<sequence length="256" mass="27772">MIGRVCSTRICMRPQACAAKLRNSSQRNLGRRPPVGSAGGVVGTSNLRPGAGARSAGRLSFSLSGRDTLGSGLALDVLRQFELSENLCAQCACCLSARTVIHFVLALAMVPPRGFALDPNRSRIPQVSRIALVVLPSFGSLVAIIHRFVMRFVIALRRFDVIDYCVGSSSLNSSFACAYVDSSWFVYLPTVLPHRFNVERYRLSTQVGSHSAWSFHILLYLRGIFQAVDVRSDVISGPFPSHPVGHVTAALPVSAR</sequence>
<accession>A0ABD1YZX7</accession>
<name>A0ABD1YZX7_9MARC</name>
<proteinExistence type="predicted"/>
<protein>
    <submittedName>
        <fullName evidence="3">Uncharacterized protein</fullName>
    </submittedName>
</protein>
<reference evidence="3 4" key="1">
    <citation type="submission" date="2024-09" db="EMBL/GenBank/DDBJ databases">
        <title>Chromosome-scale assembly of Riccia fluitans.</title>
        <authorList>
            <person name="Paukszto L."/>
            <person name="Sawicki J."/>
            <person name="Karawczyk K."/>
            <person name="Piernik-Szablinska J."/>
            <person name="Szczecinska M."/>
            <person name="Mazdziarz M."/>
        </authorList>
    </citation>
    <scope>NUCLEOTIDE SEQUENCE [LARGE SCALE GENOMIC DNA]</scope>
    <source>
        <strain evidence="3">Rf_01</strain>
        <tissue evidence="3">Aerial parts of the thallus</tissue>
    </source>
</reference>
<comment type="caution">
    <text evidence="3">The sequence shown here is derived from an EMBL/GenBank/DDBJ whole genome shotgun (WGS) entry which is preliminary data.</text>
</comment>
<keyword evidence="2" id="KW-0472">Membrane</keyword>
<keyword evidence="2" id="KW-0812">Transmembrane</keyword>
<dbReference type="Proteomes" id="UP001605036">
    <property type="component" value="Unassembled WGS sequence"/>
</dbReference>
<evidence type="ECO:0000313" key="3">
    <source>
        <dbReference type="EMBL" id="KAL2636332.1"/>
    </source>
</evidence>
<organism evidence="3 4">
    <name type="scientific">Riccia fluitans</name>
    <dbReference type="NCBI Taxonomy" id="41844"/>
    <lineage>
        <taxon>Eukaryota</taxon>
        <taxon>Viridiplantae</taxon>
        <taxon>Streptophyta</taxon>
        <taxon>Embryophyta</taxon>
        <taxon>Marchantiophyta</taxon>
        <taxon>Marchantiopsida</taxon>
        <taxon>Marchantiidae</taxon>
        <taxon>Marchantiales</taxon>
        <taxon>Ricciaceae</taxon>
        <taxon>Riccia</taxon>
    </lineage>
</organism>
<keyword evidence="4" id="KW-1185">Reference proteome</keyword>
<dbReference type="EMBL" id="JBHFFA010000003">
    <property type="protein sequence ID" value="KAL2636332.1"/>
    <property type="molecule type" value="Genomic_DNA"/>
</dbReference>
<feature type="region of interest" description="Disordered" evidence="1">
    <location>
        <begin position="23"/>
        <end position="51"/>
    </location>
</feature>
<gene>
    <name evidence="3" type="ORF">R1flu_007811</name>
</gene>
<evidence type="ECO:0000256" key="2">
    <source>
        <dbReference type="SAM" id="Phobius"/>
    </source>
</evidence>
<keyword evidence="2" id="KW-1133">Transmembrane helix</keyword>
<evidence type="ECO:0000256" key="1">
    <source>
        <dbReference type="SAM" id="MobiDB-lite"/>
    </source>
</evidence>
<dbReference type="AlphaFoldDB" id="A0ABD1YZX7"/>
<feature type="transmembrane region" description="Helical" evidence="2">
    <location>
        <begin position="130"/>
        <end position="149"/>
    </location>
</feature>
<evidence type="ECO:0000313" key="4">
    <source>
        <dbReference type="Proteomes" id="UP001605036"/>
    </source>
</evidence>